<feature type="binding site" evidence="8">
    <location>
        <position position="67"/>
    </location>
    <ligand>
        <name>tRNA</name>
        <dbReference type="ChEBI" id="CHEBI:17843"/>
    </ligand>
</feature>
<dbReference type="GO" id="GO:0006515">
    <property type="term" value="P:protein quality control for misfolded or incompletely synthesized proteins"/>
    <property type="evidence" value="ECO:0007669"/>
    <property type="project" value="UniProtKB-UniRule"/>
</dbReference>
<feature type="site" description="Stabilizes the basic form of H active site to accept a proton" evidence="8">
    <location>
        <position position="94"/>
    </location>
</feature>
<keyword evidence="2 8" id="KW-0820">tRNA-binding</keyword>
<evidence type="ECO:0000256" key="8">
    <source>
        <dbReference type="HAMAP-Rule" id="MF_00083"/>
    </source>
</evidence>
<dbReference type="GO" id="GO:0072344">
    <property type="term" value="P:rescue of stalled ribosome"/>
    <property type="evidence" value="ECO:0007669"/>
    <property type="project" value="UniProtKB-UniRule"/>
</dbReference>
<accession>A0A1D8GQE7</accession>
<dbReference type="GO" id="GO:0005737">
    <property type="term" value="C:cytoplasm"/>
    <property type="evidence" value="ECO:0007669"/>
    <property type="project" value="UniProtKB-SubCell"/>
</dbReference>
<protein>
    <recommendedName>
        <fullName evidence="7 8">Peptidyl-tRNA hydrolase</fullName>
        <shortName evidence="8">Pth</shortName>
        <ecNumber evidence="1 8">3.1.1.29</ecNumber>
    </recommendedName>
</protein>
<dbReference type="FunFam" id="3.40.50.1470:FF:000001">
    <property type="entry name" value="Peptidyl-tRNA hydrolase"/>
    <property type="match status" value="1"/>
</dbReference>
<keyword evidence="3 8" id="KW-0378">Hydrolase</keyword>
<feature type="site" description="Discriminates between blocked and unblocked aminoacyl-tRNA" evidence="8">
    <location>
        <position position="12"/>
    </location>
</feature>
<organism evidence="11 12">
    <name type="scientific">Geosporobacter ferrireducens</name>
    <dbReference type="NCBI Taxonomy" id="1424294"/>
    <lineage>
        <taxon>Bacteria</taxon>
        <taxon>Bacillati</taxon>
        <taxon>Bacillota</taxon>
        <taxon>Clostridia</taxon>
        <taxon>Peptostreptococcales</taxon>
        <taxon>Thermotaleaceae</taxon>
        <taxon>Geosporobacter</taxon>
    </lineage>
</organism>
<sequence>MFQMIVIVGLGNPGRQYTGTRHNVGFEVIDLLSDRNQIPVNKIKFKALVGEGFIGNQKVLLVKPQTYMNLSGHSLLEIVNFYKLDPKQIIVVYDDIDIETGKLRIRTKGSAGTHNGMRSIIYEIQTDDFPRVRIGIGKPKFGNLADYVLGRIVKEERELIDITVRDAAEAVEVFIKEGIQTAMNQYNK</sequence>
<comment type="similarity">
    <text evidence="5 8 10">Belongs to the PTH family.</text>
</comment>
<evidence type="ECO:0000256" key="3">
    <source>
        <dbReference type="ARBA" id="ARBA00022801"/>
    </source>
</evidence>
<dbReference type="HAMAP" id="MF_00083">
    <property type="entry name" value="Pept_tRNA_hydro_bact"/>
    <property type="match status" value="1"/>
</dbReference>
<dbReference type="EMBL" id="CP017269">
    <property type="protein sequence ID" value="AOT73172.1"/>
    <property type="molecule type" value="Genomic_DNA"/>
</dbReference>
<dbReference type="EC" id="3.1.1.29" evidence="1 8"/>
<evidence type="ECO:0000256" key="10">
    <source>
        <dbReference type="RuleBase" id="RU004320"/>
    </source>
</evidence>
<dbReference type="SUPFAM" id="SSF53178">
    <property type="entry name" value="Peptidyl-tRNA hydrolase-like"/>
    <property type="match status" value="1"/>
</dbReference>
<evidence type="ECO:0000256" key="9">
    <source>
        <dbReference type="RuleBase" id="RU000673"/>
    </source>
</evidence>
<evidence type="ECO:0000256" key="6">
    <source>
        <dbReference type="ARBA" id="ARBA00048707"/>
    </source>
</evidence>
<dbReference type="OrthoDB" id="9800507at2"/>
<dbReference type="KEGG" id="gfe:Gferi_16735"/>
<evidence type="ECO:0000256" key="2">
    <source>
        <dbReference type="ARBA" id="ARBA00022555"/>
    </source>
</evidence>
<evidence type="ECO:0000256" key="1">
    <source>
        <dbReference type="ARBA" id="ARBA00013260"/>
    </source>
</evidence>
<comment type="catalytic activity">
    <reaction evidence="6 8 9">
        <text>an N-acyl-L-alpha-aminoacyl-tRNA + H2O = an N-acyl-L-amino acid + a tRNA + H(+)</text>
        <dbReference type="Rhea" id="RHEA:54448"/>
        <dbReference type="Rhea" id="RHEA-COMP:10123"/>
        <dbReference type="Rhea" id="RHEA-COMP:13883"/>
        <dbReference type="ChEBI" id="CHEBI:15377"/>
        <dbReference type="ChEBI" id="CHEBI:15378"/>
        <dbReference type="ChEBI" id="CHEBI:59874"/>
        <dbReference type="ChEBI" id="CHEBI:78442"/>
        <dbReference type="ChEBI" id="CHEBI:138191"/>
        <dbReference type="EC" id="3.1.1.29"/>
    </reaction>
</comment>
<dbReference type="CDD" id="cd00462">
    <property type="entry name" value="PTH"/>
    <property type="match status" value="1"/>
</dbReference>
<keyword evidence="4 8" id="KW-0694">RNA-binding</keyword>
<feature type="binding site" evidence="8">
    <location>
        <position position="17"/>
    </location>
    <ligand>
        <name>tRNA</name>
        <dbReference type="ChEBI" id="CHEBI:17843"/>
    </ligand>
</feature>
<evidence type="ECO:0000313" key="11">
    <source>
        <dbReference type="EMBL" id="AOT73172.1"/>
    </source>
</evidence>
<comment type="function">
    <text evidence="8">Catalyzes the release of premature peptidyl moieties from peptidyl-tRNA molecules trapped in stalled 50S ribosomal subunits, and thus maintains levels of free tRNAs and 50S ribosomes.</text>
</comment>
<dbReference type="GO" id="GO:0000049">
    <property type="term" value="F:tRNA binding"/>
    <property type="evidence" value="ECO:0007669"/>
    <property type="project" value="UniProtKB-UniRule"/>
</dbReference>
<dbReference type="Pfam" id="PF01195">
    <property type="entry name" value="Pept_tRNA_hydro"/>
    <property type="match status" value="1"/>
</dbReference>
<dbReference type="InterPro" id="IPR001328">
    <property type="entry name" value="Pept_tRNA_hydro"/>
</dbReference>
<proteinExistence type="inferred from homology"/>
<evidence type="ECO:0000256" key="7">
    <source>
        <dbReference type="ARBA" id="ARBA00050038"/>
    </source>
</evidence>
<dbReference type="Proteomes" id="UP000095743">
    <property type="component" value="Chromosome"/>
</dbReference>
<dbReference type="Gene3D" id="3.40.50.1470">
    <property type="entry name" value="Peptidyl-tRNA hydrolase"/>
    <property type="match status" value="1"/>
</dbReference>
<dbReference type="PANTHER" id="PTHR17224">
    <property type="entry name" value="PEPTIDYL-TRNA HYDROLASE"/>
    <property type="match status" value="1"/>
</dbReference>
<dbReference type="GO" id="GO:0004045">
    <property type="term" value="F:peptidyl-tRNA hydrolase activity"/>
    <property type="evidence" value="ECO:0007669"/>
    <property type="project" value="UniProtKB-UniRule"/>
</dbReference>
<keyword evidence="12" id="KW-1185">Reference proteome</keyword>
<feature type="active site" description="Proton acceptor" evidence="8">
    <location>
        <position position="22"/>
    </location>
</feature>
<dbReference type="STRING" id="1424294.Gferi_16735"/>
<gene>
    <name evidence="8" type="primary">pth</name>
    <name evidence="11" type="ORF">Gferi_16735</name>
</gene>
<dbReference type="NCBIfam" id="TIGR00447">
    <property type="entry name" value="pth"/>
    <property type="match status" value="1"/>
</dbReference>
<comment type="function">
    <text evidence="8">Hydrolyzes ribosome-free peptidyl-tRNAs (with 1 or more amino acids incorporated), which drop off the ribosome during protein synthesis, or as a result of ribosome stalling.</text>
</comment>
<dbReference type="PROSITE" id="PS01195">
    <property type="entry name" value="PEPT_TRNA_HYDROL_1"/>
    <property type="match status" value="1"/>
</dbReference>
<feature type="binding site" evidence="8">
    <location>
        <position position="115"/>
    </location>
    <ligand>
        <name>tRNA</name>
        <dbReference type="ChEBI" id="CHEBI:17843"/>
    </ligand>
</feature>
<evidence type="ECO:0000256" key="5">
    <source>
        <dbReference type="ARBA" id="ARBA00038063"/>
    </source>
</evidence>
<name>A0A1D8GQE7_9FIRM</name>
<dbReference type="AlphaFoldDB" id="A0A1D8GQE7"/>
<evidence type="ECO:0000256" key="4">
    <source>
        <dbReference type="ARBA" id="ARBA00022884"/>
    </source>
</evidence>
<dbReference type="PROSITE" id="PS01196">
    <property type="entry name" value="PEPT_TRNA_HYDROL_2"/>
    <property type="match status" value="1"/>
</dbReference>
<evidence type="ECO:0000313" key="12">
    <source>
        <dbReference type="Proteomes" id="UP000095743"/>
    </source>
</evidence>
<keyword evidence="8" id="KW-0963">Cytoplasm</keyword>
<comment type="subcellular location">
    <subcellularLocation>
        <location evidence="8">Cytoplasm</location>
    </subcellularLocation>
</comment>
<dbReference type="InterPro" id="IPR018171">
    <property type="entry name" value="Pept_tRNA_hydro_CS"/>
</dbReference>
<dbReference type="PANTHER" id="PTHR17224:SF1">
    <property type="entry name" value="PEPTIDYL-TRNA HYDROLASE"/>
    <property type="match status" value="1"/>
</dbReference>
<comment type="subunit">
    <text evidence="8">Monomer.</text>
</comment>
<dbReference type="InterPro" id="IPR036416">
    <property type="entry name" value="Pept_tRNA_hydro_sf"/>
</dbReference>
<reference evidence="11 12" key="1">
    <citation type="submission" date="2016-09" db="EMBL/GenBank/DDBJ databases">
        <title>Genomic analysis reveals versatility of anaerobic energy metabolism of Geosporobacter ferrireducens IRF9 of phylum Firmicutes.</title>
        <authorList>
            <person name="Kim S.-J."/>
        </authorList>
    </citation>
    <scope>NUCLEOTIDE SEQUENCE [LARGE SCALE GENOMIC DNA]</scope>
    <source>
        <strain evidence="11 12">IRF9</strain>
    </source>
</reference>
<feature type="binding site" evidence="8">
    <location>
        <position position="69"/>
    </location>
    <ligand>
        <name>tRNA</name>
        <dbReference type="ChEBI" id="CHEBI:17843"/>
    </ligand>
</feature>